<dbReference type="PANTHER" id="PTHR34698:SF2">
    <property type="entry name" value="5-OXOPROLINASE SUBUNIT B"/>
    <property type="match status" value="1"/>
</dbReference>
<dbReference type="EMBL" id="FOJB01000001">
    <property type="protein sequence ID" value="SEW02396.1"/>
    <property type="molecule type" value="Genomic_DNA"/>
</dbReference>
<organism evidence="5 6">
    <name type="scientific">Aliiroseovarius sediminilitoris</name>
    <dbReference type="NCBI Taxonomy" id="1173584"/>
    <lineage>
        <taxon>Bacteria</taxon>
        <taxon>Pseudomonadati</taxon>
        <taxon>Pseudomonadota</taxon>
        <taxon>Alphaproteobacteria</taxon>
        <taxon>Rhodobacterales</taxon>
        <taxon>Paracoccaceae</taxon>
        <taxon>Aliiroseovarius</taxon>
    </lineage>
</organism>
<gene>
    <name evidence="5" type="ORF">SAMN05444851_0938</name>
</gene>
<dbReference type="GO" id="GO:0005524">
    <property type="term" value="F:ATP binding"/>
    <property type="evidence" value="ECO:0007669"/>
    <property type="project" value="UniProtKB-KW"/>
</dbReference>
<evidence type="ECO:0000256" key="2">
    <source>
        <dbReference type="ARBA" id="ARBA00022801"/>
    </source>
</evidence>
<evidence type="ECO:0000256" key="3">
    <source>
        <dbReference type="ARBA" id="ARBA00022840"/>
    </source>
</evidence>
<dbReference type="InterPro" id="IPR010016">
    <property type="entry name" value="PxpB"/>
</dbReference>
<dbReference type="AlphaFoldDB" id="A0A1I0NLW0"/>
<dbReference type="Proteomes" id="UP000199650">
    <property type="component" value="Unassembled WGS sequence"/>
</dbReference>
<keyword evidence="3" id="KW-0067">ATP-binding</keyword>
<dbReference type="Gene3D" id="2.40.100.10">
    <property type="entry name" value="Cyclophilin-like"/>
    <property type="match status" value="1"/>
</dbReference>
<name>A0A1I0NLW0_9RHOB</name>
<dbReference type="SUPFAM" id="SSF160467">
    <property type="entry name" value="PH0987 N-terminal domain-like"/>
    <property type="match status" value="1"/>
</dbReference>
<keyword evidence="1" id="KW-0547">Nucleotide-binding</keyword>
<sequence length="259" mass="28006">MKPLAGAHVTQRDPKRCPPDGPVICSAGVDGILVRFAETLSEAANRAALAFRAAIEAAGWAAVEETSSSLVSVYLRFDPLHLDHVTLRGQIRGLLDSRDWYAANLPDGRRLWRIPAVFGTDLAPQLAQAATQAGLSEDTAIASLTSTRLRVQTIGFAPGQPYLGTLPKAWDIPRQSQLTARVPEGAIAVAIRQLVLFSVPTPTGWQHVGQTAMRLFQPDADEPFLLRAGDEVQFVTTEPDTLDRLRRDPMGGATVAVIR</sequence>
<dbReference type="InterPro" id="IPR029000">
    <property type="entry name" value="Cyclophilin-like_dom_sf"/>
</dbReference>
<dbReference type="PANTHER" id="PTHR34698">
    <property type="entry name" value="5-OXOPROLINASE SUBUNIT B"/>
    <property type="match status" value="1"/>
</dbReference>
<dbReference type="Gene3D" id="3.30.1360.40">
    <property type="match status" value="1"/>
</dbReference>
<dbReference type="GO" id="GO:0016787">
    <property type="term" value="F:hydrolase activity"/>
    <property type="evidence" value="ECO:0007669"/>
    <property type="project" value="UniProtKB-KW"/>
</dbReference>
<protein>
    <submittedName>
        <fullName evidence="5">Sensor histidine kinase inhibitor, KipI family</fullName>
    </submittedName>
</protein>
<dbReference type="SMART" id="SM00796">
    <property type="entry name" value="AHS1"/>
    <property type="match status" value="1"/>
</dbReference>
<feature type="domain" description="Carboxyltransferase" evidence="4">
    <location>
        <begin position="22"/>
        <end position="226"/>
    </location>
</feature>
<evidence type="ECO:0000313" key="6">
    <source>
        <dbReference type="Proteomes" id="UP000199650"/>
    </source>
</evidence>
<evidence type="ECO:0000259" key="4">
    <source>
        <dbReference type="SMART" id="SM00796"/>
    </source>
</evidence>
<keyword evidence="6" id="KW-1185">Reference proteome</keyword>
<dbReference type="InterPro" id="IPR003833">
    <property type="entry name" value="CT_C_D"/>
</dbReference>
<evidence type="ECO:0000313" key="5">
    <source>
        <dbReference type="EMBL" id="SEW02396.1"/>
    </source>
</evidence>
<reference evidence="5 6" key="1">
    <citation type="submission" date="2016-10" db="EMBL/GenBank/DDBJ databases">
        <authorList>
            <person name="de Groot N.N."/>
        </authorList>
    </citation>
    <scope>NUCLEOTIDE SEQUENCE [LARGE SCALE GENOMIC DNA]</scope>
    <source>
        <strain evidence="5 6">DSM 29439</strain>
    </source>
</reference>
<dbReference type="Pfam" id="PF02682">
    <property type="entry name" value="CT_C_D"/>
    <property type="match status" value="1"/>
</dbReference>
<dbReference type="STRING" id="1173584.SAMN05444851_0938"/>
<proteinExistence type="predicted"/>
<evidence type="ECO:0000256" key="1">
    <source>
        <dbReference type="ARBA" id="ARBA00022741"/>
    </source>
</evidence>
<keyword evidence="2" id="KW-0378">Hydrolase</keyword>
<accession>A0A1I0NLW0</accession>
<dbReference type="SUPFAM" id="SSF50891">
    <property type="entry name" value="Cyclophilin-like"/>
    <property type="match status" value="1"/>
</dbReference>